<reference evidence="2" key="1">
    <citation type="submission" date="2025-08" db="UniProtKB">
        <authorList>
            <consortium name="RefSeq"/>
        </authorList>
    </citation>
    <scope>IDENTIFICATION</scope>
</reference>
<protein>
    <submittedName>
        <fullName evidence="2">Heat shock transcription factor, Y-linked-like</fullName>
    </submittedName>
</protein>
<sequence length="202" mass="21936">MEIYTQAAVGAKPASSPMDIAALRARQQFCHNTNLKRGCPQLLVRMKIRVGIINASLLSTLAEDFKTKHLNAGGNVGNHNSYFVPDTSGESAFLLSENLNMPLIRKPSTSHIIGDTTTPIRCDFSPPSSISVRPPEQIAVDQCAILNHLTTVHGHSQSSYTDANGCVVNFITTKTSSSQYSILSPIQNNYFGLMVEPSTFPN</sequence>
<dbReference type="GeneID" id="140692591"/>
<organism evidence="1 2">
    <name type="scientific">Vicugna pacos</name>
    <name type="common">Alpaca</name>
    <name type="synonym">Lama pacos</name>
    <dbReference type="NCBI Taxonomy" id="30538"/>
    <lineage>
        <taxon>Eukaryota</taxon>
        <taxon>Metazoa</taxon>
        <taxon>Chordata</taxon>
        <taxon>Craniata</taxon>
        <taxon>Vertebrata</taxon>
        <taxon>Euteleostomi</taxon>
        <taxon>Mammalia</taxon>
        <taxon>Eutheria</taxon>
        <taxon>Laurasiatheria</taxon>
        <taxon>Artiodactyla</taxon>
        <taxon>Tylopoda</taxon>
        <taxon>Camelidae</taxon>
        <taxon>Vicugna</taxon>
    </lineage>
</organism>
<dbReference type="Proteomes" id="UP001652581">
    <property type="component" value="Unplaced"/>
</dbReference>
<evidence type="ECO:0000313" key="2">
    <source>
        <dbReference type="RefSeq" id="XP_072813091.1"/>
    </source>
</evidence>
<dbReference type="RefSeq" id="XP_072813091.1">
    <property type="nucleotide sequence ID" value="XM_072956990.1"/>
</dbReference>
<name>A0ABM5CWR3_VICPA</name>
<keyword evidence="1" id="KW-1185">Reference proteome</keyword>
<evidence type="ECO:0000313" key="1">
    <source>
        <dbReference type="Proteomes" id="UP001652581"/>
    </source>
</evidence>
<proteinExistence type="predicted"/>
<gene>
    <name evidence="2" type="primary">LOC140692591</name>
</gene>
<accession>A0ABM5CWR3</accession>